<dbReference type="InterPro" id="IPR050621">
    <property type="entry name" value="Tudor_domain_containing"/>
</dbReference>
<dbReference type="Pfam" id="PF00567">
    <property type="entry name" value="TUDOR"/>
    <property type="match status" value="7"/>
</dbReference>
<dbReference type="Proteomes" id="UP001460270">
    <property type="component" value="Unassembled WGS sequence"/>
</dbReference>
<feature type="compositionally biased region" description="Polar residues" evidence="1">
    <location>
        <begin position="2035"/>
        <end position="2047"/>
    </location>
</feature>
<feature type="domain" description="Tudor" evidence="2">
    <location>
        <begin position="972"/>
        <end position="1028"/>
    </location>
</feature>
<feature type="region of interest" description="Disordered" evidence="1">
    <location>
        <begin position="1998"/>
        <end position="2047"/>
    </location>
</feature>
<feature type="compositionally biased region" description="Basic and acidic residues" evidence="1">
    <location>
        <begin position="2000"/>
        <end position="2011"/>
    </location>
</feature>
<protein>
    <recommendedName>
        <fullName evidence="2">Tudor domain-containing protein</fullName>
    </recommendedName>
</protein>
<feature type="domain" description="Tudor" evidence="2">
    <location>
        <begin position="1328"/>
        <end position="1387"/>
    </location>
</feature>
<dbReference type="InterPro" id="IPR002999">
    <property type="entry name" value="Tudor"/>
</dbReference>
<feature type="domain" description="Tudor" evidence="2">
    <location>
        <begin position="529"/>
        <end position="586"/>
    </location>
</feature>
<dbReference type="Gene3D" id="2.40.50.90">
    <property type="match status" value="7"/>
</dbReference>
<sequence>MRGDGSWNDATKMSSVQGLPIRGSETSIFITRVHIHPLCELVEFWAKFSQDGKADYQNLAKKIQSPGNLFKEFEGNPGDQCLAQKDGVWYRARIVSRNGPQHVVFLIDKGITYSTITMMLAWGRKEYFFLPPEVEFCVLANVLPVSPDNRWSPVALEFLRSLAGRSVKAHVQDVLMLHRMFVLHIPSIAQQMFEMGFARKLSTDMFQDFLLASLQCKSGPPVLEEPQPVVSPGKGERLHKKEMFMYPELQAGTVETVVVTEVTSPQRIFCQLKVFSQELKKLSEQLTQCCDGRTATYTIGPEMIGFPCAARGSDGKWYRSVLQQVFPVNKVVEVLNVDYGTKQIVPVENVRPLATEFFRMPVVTYSCSLHGIIDKGVGWTTAQIDYLRTLILFKTIIAKFEYQSITEGVYYVTLYGDENSNINNLFGSKESCLLQCDKTLGDFAIRASGRSRNNTSAQQKRTKEKKSGLPSLPVEDLSVKSTHVAFVQYVTSPSDFWIQTQNLTNELEALMEKMANLYQNDLNDDVVKNPTVGLYCAAKAEDGEYYRANITEVGSTKVKVFFVDYGNSEAVKKCYIKTLPDEFKKLPLLALKCTLADVKPETGEWSKEASELFTKTVMDRAVNVHVIAKSDGCHFVKVTDQEAQGEKDLAKLLCATGFAVKDETTRYSKIKSSPRVTSPSMAQSSGAFFQSQYPLSSSNNVKLATFKEQMFSIGSVLDVNVSYIESPNDFWCQLVQSAGHLKLLMYDMQTHYRNSEFQPLVETACVARHPENGMWYRALVVHKHETSLVDVLFIDYGQTETVNIFDLRKIENDFLTLPGQAFRCSLFNPVDPTSAINDWTDEAIDRFHTFVETAANNFVILKCTVYAVMYNEQKIVFNIVNLETPFESICTSLVNLVKSPPPNVSPGPSFRLDTYYYSTHNVKTGTEEQVTITSVKNVSHFYCQLKRNADVLEDLQLKVASLCEQLLTIKIPPVFGTLCFARYTDGHWYRGQIKATDPSVLVHFVDYGDTIVVEKADLLPIPKEASDIMAVPVQAVLCSLSDIPDNVPQEANSWFETSSTECEFRALIVAKETDGKLVVELYQGKVQVNAKVKKLFEIEMHTDEPAVCQERSTLKPVQKNASSKEELKEDTKHSTYDNSFVPKSQTTKQHESGSGSKNMRPTTKPRQLVKGNQQFYRPPHQRDSNGKMENGEQKNKETEKVKHNGSPKYSDSHVKSNETDLSKPKDRTSPIQSKPNKHEIKQHVSNPVTESWIDDNEVPQPKMEKLPNLADLPSKSIKSGMVTDVYISHCNNPLSFYVQLVEEEDSIFSIVEKLNNPETCSKSDVIAEVHLGDLVQAEFSDDLSWYRAVVIEKQSEATVLVEFVDFGNTASVPLSKMSKLDKSFLTFPAYSTHCMLKNVVGCEKVLNQEVVSAFESVIGNAGEKQFKCKFIQQSGTIWEVSLQDNGVEIECKPTSVKSQTENSIPQVKELPSKAQVTESCSLRFKQQDLQEGQQLEVYIAVIVDAQTIWCQSSDTEELDQISESVAKAGDKATSVNLDALSVGSPCIAQFSEDQLWYRAEVLSKTEDELSLMFVDYGNTSQVKLSDVRQIPPQLVQNSVQAFLCELEGFDSSKGSWETSAADELSALTADQLLQLTVIKVTKEEGKIKCYVRLECEGQVINESMKKFWKSTESEKALKETETCIETPPPSEDEAVEFEEPKEGPSCEISSTSNQDSIEMVEALAEDQIDTEAISLDFKETSETPTEDENPILAEDTQVSEILVNSCVSLEDDVNQMCSTSTDSQILENLDVNISAITTEPSDVSTSDLAMEETLLYCTGDESDDLSSSYEARLMDQDLEEQELSVLDTTGPEDTSSPLDDCFLEVMDESSFTETPLDSPCKDAGDDLDTCKDSEPKQELETPKIVITKACSPHVKRAATLVPCLSLTLTGKIKETETLNDPSEGSLQNEDLFVVPSKDILPQESLDEDLETSEMLTPQTPDSASLKSARMVPRLVCSLTGKKDTTTPKSLEEAEQEVLSPSVVPSDDLDQDLETSETPAPQTPGFTSLTSARKVPRLVCNLTGEKDTGQQSFESVQNQEVFSLSVVPSQDSFDSNLNTEAPEVVTSEPVCSTEASDVMKEETEVASNNSLPEAPEVSSGLNQNIETPEVVPETCASVTSMERNEDLLLLSSDAPPHNSFEIDQDVETSEEIIHEPTSASVTAQMCEDVALPAWNVALPEDSFDSDHEEELVVSETSTLSLTPDTIVSMTRSDISPQDSTEQELVSPTEDGAVCSKDEPLDIKTDLASELLAYCEERFPDLFRAGDTAAAESQACSAVSEEKGYEAEEATLFTEVSLLDLCSADENIEIESLYEASCSLLRSVSEEETADKFQSGVEVPCGQLIELDDVETGAEPESCVFSSLSSFPEMTSLAEHMSCLVEEASTTDLCTGEDLSTESESSESLDESLLKQMEDSSDDTLTEESFADDSLEAQLSKVTHLSLVVEDGSALERLPEE</sequence>
<evidence type="ECO:0000313" key="3">
    <source>
        <dbReference type="EMBL" id="KAK7907374.1"/>
    </source>
</evidence>
<dbReference type="PANTHER" id="PTHR22948">
    <property type="entry name" value="TUDOR DOMAIN CONTAINING PROTEIN"/>
    <property type="match status" value="1"/>
</dbReference>
<dbReference type="SMART" id="SM00333">
    <property type="entry name" value="TUDOR"/>
    <property type="match status" value="7"/>
</dbReference>
<feature type="region of interest" description="Disordered" evidence="1">
    <location>
        <begin position="1967"/>
        <end position="1986"/>
    </location>
</feature>
<name>A0AAW0NWB5_9GOBI</name>
<feature type="compositionally biased region" description="Acidic residues" evidence="1">
    <location>
        <begin position="2433"/>
        <end position="2444"/>
    </location>
</feature>
<dbReference type="SUPFAM" id="SSF63748">
    <property type="entry name" value="Tudor/PWWP/MBT"/>
    <property type="match status" value="7"/>
</dbReference>
<dbReference type="FunFam" id="2.30.30.140:FF:000018">
    <property type="entry name" value="Serine/threonine-protein kinase 31"/>
    <property type="match status" value="2"/>
</dbReference>
<dbReference type="EMBL" id="JBBPFD010000011">
    <property type="protein sequence ID" value="KAK7907374.1"/>
    <property type="molecule type" value="Genomic_DNA"/>
</dbReference>
<feature type="region of interest" description="Disordered" evidence="1">
    <location>
        <begin position="1107"/>
        <end position="1267"/>
    </location>
</feature>
<organism evidence="3 4">
    <name type="scientific">Mugilogobius chulae</name>
    <name type="common">yellowstripe goby</name>
    <dbReference type="NCBI Taxonomy" id="88201"/>
    <lineage>
        <taxon>Eukaryota</taxon>
        <taxon>Metazoa</taxon>
        <taxon>Chordata</taxon>
        <taxon>Craniata</taxon>
        <taxon>Vertebrata</taxon>
        <taxon>Euteleostomi</taxon>
        <taxon>Actinopterygii</taxon>
        <taxon>Neopterygii</taxon>
        <taxon>Teleostei</taxon>
        <taxon>Neoteleostei</taxon>
        <taxon>Acanthomorphata</taxon>
        <taxon>Gobiaria</taxon>
        <taxon>Gobiiformes</taxon>
        <taxon>Gobioidei</taxon>
        <taxon>Gobiidae</taxon>
        <taxon>Gobionellinae</taxon>
        <taxon>Mugilogobius</taxon>
    </lineage>
</organism>
<feature type="region of interest" description="Disordered" evidence="1">
    <location>
        <begin position="450"/>
        <end position="471"/>
    </location>
</feature>
<evidence type="ECO:0000256" key="1">
    <source>
        <dbReference type="SAM" id="MobiDB-lite"/>
    </source>
</evidence>
<dbReference type="PANTHER" id="PTHR22948:SF15">
    <property type="entry name" value="TUDOR DOMAIN-CONTAINING PROTEIN 6"/>
    <property type="match status" value="1"/>
</dbReference>
<evidence type="ECO:0000259" key="2">
    <source>
        <dbReference type="PROSITE" id="PS50304"/>
    </source>
</evidence>
<feature type="compositionally biased region" description="Basic and acidic residues" evidence="1">
    <location>
        <begin position="1210"/>
        <end position="1228"/>
    </location>
</feature>
<dbReference type="InterPro" id="IPR035437">
    <property type="entry name" value="SNase_OB-fold_sf"/>
</dbReference>
<proteinExistence type="predicted"/>
<feature type="compositionally biased region" description="Polar residues" evidence="1">
    <location>
        <begin position="1973"/>
        <end position="1985"/>
    </location>
</feature>
<feature type="compositionally biased region" description="Acidic residues" evidence="1">
    <location>
        <begin position="2453"/>
        <end position="2463"/>
    </location>
</feature>
<feature type="compositionally biased region" description="Basic and acidic residues" evidence="1">
    <location>
        <begin position="1180"/>
        <end position="1202"/>
    </location>
</feature>
<feature type="compositionally biased region" description="Basic and acidic residues" evidence="1">
    <location>
        <begin position="1122"/>
        <end position="1135"/>
    </location>
</feature>
<feature type="domain" description="Tudor" evidence="2">
    <location>
        <begin position="758"/>
        <end position="817"/>
    </location>
</feature>
<feature type="domain" description="Tudor" evidence="2">
    <location>
        <begin position="1539"/>
        <end position="1597"/>
    </location>
</feature>
<reference evidence="4" key="1">
    <citation type="submission" date="2024-04" db="EMBL/GenBank/DDBJ databases">
        <title>Salinicola lusitanus LLJ914,a marine bacterium isolated from the Okinawa Trough.</title>
        <authorList>
            <person name="Li J."/>
        </authorList>
    </citation>
    <scope>NUCLEOTIDE SEQUENCE [LARGE SCALE GENOMIC DNA]</scope>
</reference>
<dbReference type="PROSITE" id="PS50304">
    <property type="entry name" value="TUDOR"/>
    <property type="match status" value="6"/>
</dbReference>
<feature type="compositionally biased region" description="Polar residues" evidence="1">
    <location>
        <begin position="450"/>
        <end position="459"/>
    </location>
</feature>
<comment type="caution">
    <text evidence="3">The sequence shown here is derived from an EMBL/GenBank/DDBJ whole genome shotgun (WGS) entry which is preliminary data.</text>
</comment>
<feature type="compositionally biased region" description="Polar residues" evidence="1">
    <location>
        <begin position="1136"/>
        <end position="1175"/>
    </location>
</feature>
<keyword evidence="4" id="KW-1185">Reference proteome</keyword>
<feature type="region of interest" description="Disordered" evidence="1">
    <location>
        <begin position="2430"/>
        <end position="2463"/>
    </location>
</feature>
<evidence type="ECO:0000313" key="4">
    <source>
        <dbReference type="Proteomes" id="UP001460270"/>
    </source>
</evidence>
<feature type="domain" description="Tudor" evidence="2">
    <location>
        <begin position="301"/>
        <end position="360"/>
    </location>
</feature>
<dbReference type="Gene3D" id="2.30.30.140">
    <property type="match status" value="6"/>
</dbReference>
<gene>
    <name evidence="3" type="ORF">WMY93_015986</name>
</gene>
<accession>A0AAW0NWB5</accession>